<evidence type="ECO:0000259" key="2">
    <source>
        <dbReference type="Pfam" id="PF00656"/>
    </source>
</evidence>
<feature type="chain" id="PRO_5004795587" evidence="1">
    <location>
        <begin position="23"/>
        <end position="372"/>
    </location>
</feature>
<dbReference type="InterPro" id="IPR029030">
    <property type="entry name" value="Caspase-like_dom_sf"/>
</dbReference>
<keyword evidence="4" id="KW-1185">Reference proteome</keyword>
<accession>W0SNH8</accession>
<dbReference type="HOGENOM" id="CLU_743789_0_0_4"/>
<dbReference type="OrthoDB" id="9816280at2"/>
<sequence length="372" mass="39814">MKSRVSYWLVWAAISMAPMVHAQMIRPPAFMGGIPGMGQFQAIQMQRHQARTLLYREALEELRKNPAAADVPECPAGQSPKGGNCLARPEPVAAVVPAPVAAPIVPPVAAATPVAPAVSTPQPAAQAPVVPVAEAPVRRRFAILVGNNAYAAPIPPLETPIADVSKIADVLRARFGFETRIVPDAGKAKIIEALNDMALEAKPDDSVLLFYAGHGYLMEDIKMGYWIPVDASVKTAQGWISNSDISKLLAAIRARQLILISDSCYSGSLTKEQKVTQGRELKAEEVLKQRSVLVFSSGADEPVSDEGKEGHSIFAWNLIKTLQASGSLTPGAQIWNVVSKDVSKEYPQQPQYGAVVSAGHVEGGDFLFQAPK</sequence>
<keyword evidence="1" id="KW-0732">Signal</keyword>
<dbReference type="GO" id="GO:0006508">
    <property type="term" value="P:proteolysis"/>
    <property type="evidence" value="ECO:0007669"/>
    <property type="project" value="InterPro"/>
</dbReference>
<dbReference type="InterPro" id="IPR011600">
    <property type="entry name" value="Pept_C14_caspase"/>
</dbReference>
<organism evidence="3 4">
    <name type="scientific">Sulfuritalea hydrogenivorans sk43H</name>
    <dbReference type="NCBI Taxonomy" id="1223802"/>
    <lineage>
        <taxon>Bacteria</taxon>
        <taxon>Pseudomonadati</taxon>
        <taxon>Pseudomonadota</taxon>
        <taxon>Betaproteobacteria</taxon>
        <taxon>Nitrosomonadales</taxon>
        <taxon>Sterolibacteriaceae</taxon>
        <taxon>Sulfuritalea</taxon>
    </lineage>
</organism>
<gene>
    <name evidence="3" type="ORF">SUTH_03593</name>
</gene>
<dbReference type="Gene3D" id="3.40.50.1460">
    <property type="match status" value="1"/>
</dbReference>
<dbReference type="EMBL" id="AP012547">
    <property type="protein sequence ID" value="BAO31363.1"/>
    <property type="molecule type" value="Genomic_DNA"/>
</dbReference>
<name>W0SNH8_9PROT</name>
<evidence type="ECO:0000313" key="3">
    <source>
        <dbReference type="EMBL" id="BAO31363.1"/>
    </source>
</evidence>
<dbReference type="RefSeq" id="WP_084207504.1">
    <property type="nucleotide sequence ID" value="NZ_AP012547.1"/>
</dbReference>
<dbReference type="GO" id="GO:0004197">
    <property type="term" value="F:cysteine-type endopeptidase activity"/>
    <property type="evidence" value="ECO:0007669"/>
    <property type="project" value="InterPro"/>
</dbReference>
<reference evidence="3 4" key="1">
    <citation type="journal article" date="2014" name="Syst. Appl. Microbiol.">
        <title>Complete genomes of freshwater sulfur oxidizers Sulfuricella denitrificans skB26 and Sulfuritalea hydrogenivorans sk43H: genetic insights into the sulfur oxidation pathway of betaproteobacteria.</title>
        <authorList>
            <person name="Watanabe T."/>
            <person name="Kojima H."/>
            <person name="Fukui M."/>
        </authorList>
    </citation>
    <scope>NUCLEOTIDE SEQUENCE [LARGE SCALE GENOMIC DNA]</scope>
    <source>
        <strain evidence="3">DSM22779</strain>
    </source>
</reference>
<dbReference type="SUPFAM" id="SSF52129">
    <property type="entry name" value="Caspase-like"/>
    <property type="match status" value="1"/>
</dbReference>
<feature type="signal peptide" evidence="1">
    <location>
        <begin position="1"/>
        <end position="22"/>
    </location>
</feature>
<dbReference type="PANTHER" id="PTHR22576:SF37">
    <property type="entry name" value="MUCOSA-ASSOCIATED LYMPHOID TISSUE LYMPHOMA TRANSLOCATION PROTEIN 1"/>
    <property type="match status" value="1"/>
</dbReference>
<dbReference type="Proteomes" id="UP000031637">
    <property type="component" value="Chromosome"/>
</dbReference>
<dbReference type="STRING" id="1223802.SUTH_03593"/>
<dbReference type="KEGG" id="shd:SUTH_03593"/>
<dbReference type="AlphaFoldDB" id="W0SNH8"/>
<evidence type="ECO:0000313" key="4">
    <source>
        <dbReference type="Proteomes" id="UP000031637"/>
    </source>
</evidence>
<feature type="domain" description="Peptidase C14 caspase" evidence="2">
    <location>
        <begin position="139"/>
        <end position="352"/>
    </location>
</feature>
<dbReference type="PANTHER" id="PTHR22576">
    <property type="entry name" value="MUCOSA ASSOCIATED LYMPHOID TISSUE LYMPHOMA TRANSLOCATION PROTEIN 1/PARACASPASE"/>
    <property type="match status" value="1"/>
</dbReference>
<protein>
    <submittedName>
        <fullName evidence="3">Filamentous hemagglutinin family outer membrane protein</fullName>
    </submittedName>
</protein>
<proteinExistence type="predicted"/>
<evidence type="ECO:0000256" key="1">
    <source>
        <dbReference type="SAM" id="SignalP"/>
    </source>
</evidence>
<dbReference type="InterPro" id="IPR052039">
    <property type="entry name" value="Caspase-related_regulators"/>
</dbReference>
<dbReference type="Pfam" id="PF00656">
    <property type="entry name" value="Peptidase_C14"/>
    <property type="match status" value="1"/>
</dbReference>